<sequence length="326" mass="34186">MSFPDGAPPGVRLVGLTKSYGRVLAVRGIDLTIGAGQTVALLGPNGAGKSTTIDAMLGLSRPDAGTVEIFGRTASEAIRAGLVGAMLQSGQQPEYLRVREVVELTASYYPRPRPVQEVLELTGVAEFADRWATRLSGGQSQLVRFAAALVGDPDLLVLDEPTAAVDVAGRNDFWRVMREVARQGKTIVFATHYLEEADAFADRIVLLARGRIVADGPATEIKALAGTRTIRATLPEVETGRLTALPGVTSAQRHGETVILSCADADTALRALLSGYAAARDLEVRGGSLEEAFLELTDDQQDGAPGDPAEVPSPVADGAETAGVNS</sequence>
<comment type="caution">
    <text evidence="8">The sequence shown here is derived from an EMBL/GenBank/DDBJ whole genome shotgun (WGS) entry which is preliminary data.</text>
</comment>
<keyword evidence="4 8" id="KW-0067">ATP-binding</keyword>
<keyword evidence="2" id="KW-0813">Transport</keyword>
<dbReference type="PROSITE" id="PS00211">
    <property type="entry name" value="ABC_TRANSPORTER_1"/>
    <property type="match status" value="1"/>
</dbReference>
<accession>A0ABN2TG49</accession>
<name>A0ABN2TG49_9ACTN</name>
<evidence type="ECO:0000256" key="1">
    <source>
        <dbReference type="ARBA" id="ARBA00004202"/>
    </source>
</evidence>
<evidence type="ECO:0000256" key="5">
    <source>
        <dbReference type="ARBA" id="ARBA00023251"/>
    </source>
</evidence>
<reference evidence="8 9" key="1">
    <citation type="journal article" date="2019" name="Int. J. Syst. Evol. Microbiol.">
        <title>The Global Catalogue of Microorganisms (GCM) 10K type strain sequencing project: providing services to taxonomists for standard genome sequencing and annotation.</title>
        <authorList>
            <consortium name="The Broad Institute Genomics Platform"/>
            <consortium name="The Broad Institute Genome Sequencing Center for Infectious Disease"/>
            <person name="Wu L."/>
            <person name="Ma J."/>
        </authorList>
    </citation>
    <scope>NUCLEOTIDE SEQUENCE [LARGE SCALE GENOMIC DNA]</scope>
    <source>
        <strain evidence="8 9">JCM 16013</strain>
    </source>
</reference>
<keyword evidence="9" id="KW-1185">Reference proteome</keyword>
<keyword evidence="5" id="KW-0046">Antibiotic resistance</keyword>
<evidence type="ECO:0000259" key="7">
    <source>
        <dbReference type="PROSITE" id="PS50893"/>
    </source>
</evidence>
<proteinExistence type="predicted"/>
<keyword evidence="3" id="KW-0547">Nucleotide-binding</keyword>
<organism evidence="8 9">
    <name type="scientific">Catenulispora subtropica</name>
    <dbReference type="NCBI Taxonomy" id="450798"/>
    <lineage>
        <taxon>Bacteria</taxon>
        <taxon>Bacillati</taxon>
        <taxon>Actinomycetota</taxon>
        <taxon>Actinomycetes</taxon>
        <taxon>Catenulisporales</taxon>
        <taxon>Catenulisporaceae</taxon>
        <taxon>Catenulispora</taxon>
    </lineage>
</organism>
<dbReference type="PANTHER" id="PTHR42711">
    <property type="entry name" value="ABC TRANSPORTER ATP-BINDING PROTEIN"/>
    <property type="match status" value="1"/>
</dbReference>
<protein>
    <submittedName>
        <fullName evidence="8">ABC transporter ATP-binding protein</fullName>
    </submittedName>
</protein>
<evidence type="ECO:0000313" key="9">
    <source>
        <dbReference type="Proteomes" id="UP001499854"/>
    </source>
</evidence>
<dbReference type="GO" id="GO:0005524">
    <property type="term" value="F:ATP binding"/>
    <property type="evidence" value="ECO:0007669"/>
    <property type="project" value="UniProtKB-KW"/>
</dbReference>
<dbReference type="Pfam" id="PF00005">
    <property type="entry name" value="ABC_tran"/>
    <property type="match status" value="1"/>
</dbReference>
<dbReference type="PROSITE" id="PS50893">
    <property type="entry name" value="ABC_TRANSPORTER_2"/>
    <property type="match status" value="1"/>
</dbReference>
<evidence type="ECO:0000256" key="2">
    <source>
        <dbReference type="ARBA" id="ARBA00022448"/>
    </source>
</evidence>
<dbReference type="InterPro" id="IPR003439">
    <property type="entry name" value="ABC_transporter-like_ATP-bd"/>
</dbReference>
<dbReference type="SUPFAM" id="SSF52540">
    <property type="entry name" value="P-loop containing nucleoside triphosphate hydrolases"/>
    <property type="match status" value="1"/>
</dbReference>
<gene>
    <name evidence="8" type="ORF">GCM10009838_88350</name>
</gene>
<dbReference type="InterPro" id="IPR027417">
    <property type="entry name" value="P-loop_NTPase"/>
</dbReference>
<evidence type="ECO:0000256" key="3">
    <source>
        <dbReference type="ARBA" id="ARBA00022741"/>
    </source>
</evidence>
<evidence type="ECO:0000313" key="8">
    <source>
        <dbReference type="EMBL" id="GAA2008392.1"/>
    </source>
</evidence>
<dbReference type="Proteomes" id="UP001499854">
    <property type="component" value="Unassembled WGS sequence"/>
</dbReference>
<dbReference type="CDD" id="cd03230">
    <property type="entry name" value="ABC_DR_subfamily_A"/>
    <property type="match status" value="1"/>
</dbReference>
<dbReference type="Gene3D" id="3.40.50.300">
    <property type="entry name" value="P-loop containing nucleotide triphosphate hydrolases"/>
    <property type="match status" value="1"/>
</dbReference>
<feature type="region of interest" description="Disordered" evidence="6">
    <location>
        <begin position="297"/>
        <end position="326"/>
    </location>
</feature>
<evidence type="ECO:0000256" key="4">
    <source>
        <dbReference type="ARBA" id="ARBA00022840"/>
    </source>
</evidence>
<dbReference type="SMART" id="SM00382">
    <property type="entry name" value="AAA"/>
    <property type="match status" value="1"/>
</dbReference>
<dbReference type="InterPro" id="IPR050763">
    <property type="entry name" value="ABC_transporter_ATP-binding"/>
</dbReference>
<dbReference type="InterPro" id="IPR003593">
    <property type="entry name" value="AAA+_ATPase"/>
</dbReference>
<dbReference type="PANTHER" id="PTHR42711:SF17">
    <property type="entry name" value="ABC TRANSPORTER ATP-BINDING PROTEIN"/>
    <property type="match status" value="1"/>
</dbReference>
<comment type="subcellular location">
    <subcellularLocation>
        <location evidence="1">Cell membrane</location>
        <topology evidence="1">Peripheral membrane protein</topology>
    </subcellularLocation>
</comment>
<dbReference type="EMBL" id="BAAAQM010000107">
    <property type="protein sequence ID" value="GAA2008392.1"/>
    <property type="molecule type" value="Genomic_DNA"/>
</dbReference>
<feature type="domain" description="ABC transporter" evidence="7">
    <location>
        <begin position="11"/>
        <end position="234"/>
    </location>
</feature>
<evidence type="ECO:0000256" key="6">
    <source>
        <dbReference type="SAM" id="MobiDB-lite"/>
    </source>
</evidence>
<dbReference type="RefSeq" id="WP_344663248.1">
    <property type="nucleotide sequence ID" value="NZ_BAAAQM010000107.1"/>
</dbReference>
<dbReference type="InterPro" id="IPR017871">
    <property type="entry name" value="ABC_transporter-like_CS"/>
</dbReference>